<feature type="binding site" evidence="8">
    <location>
        <position position="46"/>
    </location>
    <ligand>
        <name>phosphate</name>
        <dbReference type="ChEBI" id="CHEBI:43474"/>
    </ligand>
</feature>
<evidence type="ECO:0000256" key="4">
    <source>
        <dbReference type="ARBA" id="ARBA00022676"/>
    </source>
</evidence>
<evidence type="ECO:0000256" key="1">
    <source>
        <dbReference type="ARBA" id="ARBA00000755"/>
    </source>
</evidence>
<dbReference type="FunFam" id="3.40.50.1580:FF:000004">
    <property type="entry name" value="Purine nucleoside phosphorylase"/>
    <property type="match status" value="1"/>
</dbReference>
<dbReference type="EC" id="2.4.2.1" evidence="7"/>
<gene>
    <name evidence="10" type="primary">MPUL0A12600</name>
    <name evidence="10" type="ORF">METSCH_A12600</name>
</gene>
<dbReference type="UniPathway" id="UPA00606"/>
<keyword evidence="5 7" id="KW-0808">Transferase</keyword>
<dbReference type="InterPro" id="IPR011268">
    <property type="entry name" value="Purine_phosphorylase"/>
</dbReference>
<dbReference type="NCBIfam" id="NF006054">
    <property type="entry name" value="PRK08202.1"/>
    <property type="match status" value="1"/>
</dbReference>
<evidence type="ECO:0000256" key="5">
    <source>
        <dbReference type="ARBA" id="ARBA00022679"/>
    </source>
</evidence>
<dbReference type="PANTHER" id="PTHR11904:SF9">
    <property type="entry name" value="PURINE NUCLEOSIDE PHOSPHORYLASE-RELATED"/>
    <property type="match status" value="1"/>
</dbReference>
<feature type="binding site" evidence="8">
    <location>
        <position position="79"/>
    </location>
    <ligand>
        <name>phosphate</name>
        <dbReference type="ChEBI" id="CHEBI:43474"/>
    </ligand>
</feature>
<dbReference type="Gene3D" id="3.40.50.1580">
    <property type="entry name" value="Nucleoside phosphorylase domain"/>
    <property type="match status" value="1"/>
</dbReference>
<dbReference type="InterPro" id="IPR035994">
    <property type="entry name" value="Nucleoside_phosphorylase_sf"/>
</dbReference>
<accession>A0A4P6XJH0</accession>
<comment type="function">
    <text evidence="6">The purine nucleoside phosphorylases catalyze the phosphorolytic breakdown of the N-glycosidic bond in the beta-(deoxy)ribonucleoside molecules, with the formation of the corresponding free purine bases and pentose-1-phosphate. Cleaves guanosine and inosine.</text>
</comment>
<feature type="domain" description="Nucleoside phosphorylase" evidence="9">
    <location>
        <begin position="40"/>
        <end position="307"/>
    </location>
</feature>
<sequence length="310" mass="33723">MSFSPILPPSEYLEVLSKAKASVEQKLQAYSETPLTDPRVLIICGSGLGGIADILHSEPRLEIKYDEIPGFQASTVAGHAGKLVLGLIGDNKVPVVCMVGRLHFYEGYNFQQTTFPIRLCKELGVCSVVVTNAAGGINENYKPGDLMIINDHINFPGLAGYHALRGPNLDEFGPRFQPMSDAYNHSLRKLFFEKAKSLGVTRNIHEGTYFFAAGPTFESRAEVRMMRILGGDAVGMSTVPEVVVARHCGMEVLALSLITNAGVGEKPPSVFEENPKPLDDGMASHDEVLESANEASKDVQRIFEATINEL</sequence>
<feature type="binding site" evidence="8">
    <location>
        <position position="237"/>
    </location>
    <ligand>
        <name>phosphate</name>
        <dbReference type="ChEBI" id="CHEBI:43474"/>
    </ligand>
</feature>
<evidence type="ECO:0000256" key="7">
    <source>
        <dbReference type="PIRNR" id="PIRNR000477"/>
    </source>
</evidence>
<feature type="binding site" evidence="8">
    <location>
        <begin position="101"/>
        <end position="103"/>
    </location>
    <ligand>
        <name>phosphate</name>
        <dbReference type="ChEBI" id="CHEBI:43474"/>
    </ligand>
</feature>
<dbReference type="CDD" id="cd09009">
    <property type="entry name" value="PNP-EcPNPII_like"/>
    <property type="match status" value="1"/>
</dbReference>
<dbReference type="GO" id="GO:0005737">
    <property type="term" value="C:cytoplasm"/>
    <property type="evidence" value="ECO:0007669"/>
    <property type="project" value="TreeGrafter"/>
</dbReference>
<dbReference type="PANTHER" id="PTHR11904">
    <property type="entry name" value="METHYLTHIOADENOSINE/PURINE NUCLEOSIDE PHOSPHORYLASE"/>
    <property type="match status" value="1"/>
</dbReference>
<feature type="binding site" evidence="8">
    <location>
        <position position="260"/>
    </location>
    <ligand>
        <name>a purine D-ribonucleoside</name>
        <dbReference type="ChEBI" id="CHEBI:142355"/>
    </ligand>
</feature>
<evidence type="ECO:0000256" key="3">
    <source>
        <dbReference type="ARBA" id="ARBA00006751"/>
    </source>
</evidence>
<evidence type="ECO:0000256" key="6">
    <source>
        <dbReference type="ARBA" id="ARBA00058131"/>
    </source>
</evidence>
<dbReference type="InterPro" id="IPR000845">
    <property type="entry name" value="Nucleoside_phosphorylase_d"/>
</dbReference>
<keyword evidence="11" id="KW-1185">Reference proteome</keyword>
<dbReference type="AlphaFoldDB" id="A0A4P6XJH0"/>
<dbReference type="STRING" id="2163413.A0A4P6XJH0"/>
<evidence type="ECO:0000256" key="2">
    <source>
        <dbReference type="ARBA" id="ARBA00005058"/>
    </source>
</evidence>
<comment type="pathway">
    <text evidence="2 7">Purine metabolism; purine nucleoside salvage.</text>
</comment>
<evidence type="ECO:0000313" key="11">
    <source>
        <dbReference type="Proteomes" id="UP000292447"/>
    </source>
</evidence>
<dbReference type="PIRSF" id="PIRSF000477">
    <property type="entry name" value="PurNPase"/>
    <property type="match status" value="1"/>
</dbReference>
<proteinExistence type="inferred from homology"/>
<dbReference type="InterPro" id="IPR011270">
    <property type="entry name" value="Pur_Nuc_Pase_Ino/Guo-sp"/>
</dbReference>
<dbReference type="NCBIfam" id="TIGR01697">
    <property type="entry name" value="PNPH-PUNA-XAPA"/>
    <property type="match status" value="1"/>
</dbReference>
<reference evidence="11" key="1">
    <citation type="submission" date="2019-03" db="EMBL/GenBank/DDBJ databases">
        <title>Snf2 controls pulcherriminic acid biosynthesis and connects pigmentation and antifungal activity of the yeast Metschnikowia pulcherrima.</title>
        <authorList>
            <person name="Gore-Lloyd D."/>
            <person name="Sumann I."/>
            <person name="Brachmann A.O."/>
            <person name="Schneeberger K."/>
            <person name="Ortiz-Merino R.A."/>
            <person name="Moreno-Beltran M."/>
            <person name="Schlaefli M."/>
            <person name="Kirner P."/>
            <person name="Santos Kron A."/>
            <person name="Wolfe K.H."/>
            <person name="Piel J."/>
            <person name="Ahrens C.H."/>
            <person name="Henk D."/>
            <person name="Freimoser F.M."/>
        </authorList>
    </citation>
    <scope>NUCLEOTIDE SEQUENCE [LARGE SCALE GENOMIC DNA]</scope>
    <source>
        <strain evidence="11">APC 1.2</strain>
    </source>
</reference>
<dbReference type="GO" id="GO:0004731">
    <property type="term" value="F:purine-nucleoside phosphorylase activity"/>
    <property type="evidence" value="ECO:0007669"/>
    <property type="project" value="UniProtKB-EC"/>
</dbReference>
<feature type="binding site" evidence="8">
    <location>
        <position position="133"/>
    </location>
    <ligand>
        <name>phosphate</name>
        <dbReference type="ChEBI" id="CHEBI:43474"/>
    </ligand>
</feature>
<dbReference type="EMBL" id="CP034456">
    <property type="protein sequence ID" value="QBM86615.1"/>
    <property type="molecule type" value="Genomic_DNA"/>
</dbReference>
<comment type="similarity">
    <text evidence="3 7">Belongs to the PNP/MTAP phosphorylase family.</text>
</comment>
<dbReference type="GO" id="GO:0009116">
    <property type="term" value="P:nucleoside metabolic process"/>
    <property type="evidence" value="ECO:0007669"/>
    <property type="project" value="InterPro"/>
</dbReference>
<evidence type="ECO:0000313" key="10">
    <source>
        <dbReference type="EMBL" id="QBM86615.1"/>
    </source>
</evidence>
<dbReference type="SUPFAM" id="SSF53167">
    <property type="entry name" value="Purine and uridine phosphorylases"/>
    <property type="match status" value="1"/>
</dbReference>
<keyword evidence="4 7" id="KW-0328">Glycosyltransferase</keyword>
<organism evidence="10 11">
    <name type="scientific">Metschnikowia aff. pulcherrima</name>
    <dbReference type="NCBI Taxonomy" id="2163413"/>
    <lineage>
        <taxon>Eukaryota</taxon>
        <taxon>Fungi</taxon>
        <taxon>Dikarya</taxon>
        <taxon>Ascomycota</taxon>
        <taxon>Saccharomycotina</taxon>
        <taxon>Pichiomycetes</taxon>
        <taxon>Metschnikowiaceae</taxon>
        <taxon>Metschnikowia</taxon>
    </lineage>
</organism>
<dbReference type="Proteomes" id="UP000292447">
    <property type="component" value="Chromosome I"/>
</dbReference>
<feature type="binding site" evidence="8">
    <location>
        <position position="218"/>
    </location>
    <ligand>
        <name>a purine D-ribonucleoside</name>
        <dbReference type="ChEBI" id="CHEBI:142355"/>
    </ligand>
</feature>
<name>A0A4P6XJH0_9ASCO</name>
<dbReference type="NCBIfam" id="TIGR01700">
    <property type="entry name" value="PNPH"/>
    <property type="match status" value="1"/>
</dbReference>
<dbReference type="Pfam" id="PF01048">
    <property type="entry name" value="PNP_UDP_1"/>
    <property type="match status" value="1"/>
</dbReference>
<protein>
    <recommendedName>
        <fullName evidence="7">Purine nucleoside phosphorylase</fullName>
        <ecNumber evidence="7">2.4.2.1</ecNumber>
    </recommendedName>
    <alternativeName>
        <fullName evidence="7">Inosine-guanosine phosphorylase</fullName>
    </alternativeName>
</protein>
<evidence type="ECO:0000259" key="9">
    <source>
        <dbReference type="Pfam" id="PF01048"/>
    </source>
</evidence>
<evidence type="ECO:0000256" key="8">
    <source>
        <dbReference type="PIRSR" id="PIRSR000477-2"/>
    </source>
</evidence>
<comment type="catalytic activity">
    <reaction evidence="1">
        <text>a purine D-ribonucleoside + phosphate = a purine nucleobase + alpha-D-ribose 1-phosphate</text>
        <dbReference type="Rhea" id="RHEA:19805"/>
        <dbReference type="ChEBI" id="CHEBI:26386"/>
        <dbReference type="ChEBI" id="CHEBI:43474"/>
        <dbReference type="ChEBI" id="CHEBI:57720"/>
        <dbReference type="ChEBI" id="CHEBI:142355"/>
        <dbReference type="EC" id="2.4.2.1"/>
    </reaction>
</comment>